<keyword evidence="2" id="KW-0963">Cytoplasm</keyword>
<keyword evidence="5 10" id="KW-0255">Endonuclease</keyword>
<dbReference type="AlphaFoldDB" id="A0A6G0W1U8"/>
<evidence type="ECO:0000256" key="8">
    <source>
        <dbReference type="ARBA" id="ARBA00022842"/>
    </source>
</evidence>
<evidence type="ECO:0000256" key="3">
    <source>
        <dbReference type="ARBA" id="ARBA00022722"/>
    </source>
</evidence>
<dbReference type="Gene3D" id="3.30.2170.10">
    <property type="entry name" value="archaeoglobus fulgidus dsm 4304 superfamily"/>
    <property type="match status" value="1"/>
</dbReference>
<keyword evidence="7" id="KW-0378">Hydrolase</keyword>
<evidence type="ECO:0000256" key="1">
    <source>
        <dbReference type="ARBA" id="ARBA00004496"/>
    </source>
</evidence>
<dbReference type="GO" id="GO:0005737">
    <property type="term" value="C:cytoplasm"/>
    <property type="evidence" value="ECO:0007669"/>
    <property type="project" value="UniProtKB-SubCell"/>
</dbReference>
<keyword evidence="9" id="KW-0234">DNA repair</keyword>
<proteinExistence type="inferred from homology"/>
<dbReference type="OrthoDB" id="20018at2759"/>
<evidence type="ECO:0000256" key="5">
    <source>
        <dbReference type="ARBA" id="ARBA00022759"/>
    </source>
</evidence>
<evidence type="ECO:0000256" key="2">
    <source>
        <dbReference type="ARBA" id="ARBA00022490"/>
    </source>
</evidence>
<dbReference type="FunFam" id="3.30.2170.10:FF:000001">
    <property type="entry name" value="Endonuclease V"/>
    <property type="match status" value="1"/>
</dbReference>
<dbReference type="Proteomes" id="UP000478052">
    <property type="component" value="Unassembled WGS sequence"/>
</dbReference>
<dbReference type="PANTHER" id="PTHR28511">
    <property type="entry name" value="ENDONUCLEASE V"/>
    <property type="match status" value="1"/>
</dbReference>
<name>A0A6G0W1U8_APHCR</name>
<comment type="caution">
    <text evidence="10">The sequence shown here is derived from an EMBL/GenBank/DDBJ whole genome shotgun (WGS) entry which is preliminary data.</text>
</comment>
<gene>
    <name evidence="10" type="ORF">FWK35_00027953</name>
</gene>
<dbReference type="GO" id="GO:0046872">
    <property type="term" value="F:metal ion binding"/>
    <property type="evidence" value="ECO:0007669"/>
    <property type="project" value="UniProtKB-KW"/>
</dbReference>
<evidence type="ECO:0000256" key="6">
    <source>
        <dbReference type="ARBA" id="ARBA00022763"/>
    </source>
</evidence>
<protein>
    <submittedName>
        <fullName evidence="10">Endonuclease V</fullName>
    </submittedName>
</protein>
<dbReference type="GO" id="GO:0016891">
    <property type="term" value="F:RNA endonuclease activity producing 5'-phosphomonoesters, hydrolytic mechanism"/>
    <property type="evidence" value="ECO:0007669"/>
    <property type="project" value="TreeGrafter"/>
</dbReference>
<dbReference type="InterPro" id="IPR007581">
    <property type="entry name" value="Endonuclease-V"/>
</dbReference>
<dbReference type="Pfam" id="PF04493">
    <property type="entry name" value="Endonuclease_5"/>
    <property type="match status" value="1"/>
</dbReference>
<dbReference type="NCBIfam" id="NF008629">
    <property type="entry name" value="PRK11617.1"/>
    <property type="match status" value="1"/>
</dbReference>
<evidence type="ECO:0000313" key="11">
    <source>
        <dbReference type="Proteomes" id="UP000478052"/>
    </source>
</evidence>
<reference evidence="10 11" key="1">
    <citation type="submission" date="2019-08" db="EMBL/GenBank/DDBJ databases">
        <title>Whole genome of Aphis craccivora.</title>
        <authorList>
            <person name="Voronova N.V."/>
            <person name="Shulinski R.S."/>
            <person name="Bandarenka Y.V."/>
            <person name="Zhorov D.G."/>
            <person name="Warner D."/>
        </authorList>
    </citation>
    <scope>NUCLEOTIDE SEQUENCE [LARGE SCALE GENOMIC DNA]</scope>
    <source>
        <strain evidence="10">180601</strain>
        <tissue evidence="10">Whole Body</tissue>
    </source>
</reference>
<keyword evidence="3" id="KW-0540">Nuclease</keyword>
<dbReference type="GO" id="GO:0006281">
    <property type="term" value="P:DNA repair"/>
    <property type="evidence" value="ECO:0007669"/>
    <property type="project" value="UniProtKB-KW"/>
</dbReference>
<accession>A0A6G0W1U8</accession>
<dbReference type="HAMAP" id="MF_00801">
    <property type="entry name" value="Endonuclease_5"/>
    <property type="match status" value="1"/>
</dbReference>
<evidence type="ECO:0000256" key="4">
    <source>
        <dbReference type="ARBA" id="ARBA00022723"/>
    </source>
</evidence>
<evidence type="ECO:0000313" key="10">
    <source>
        <dbReference type="EMBL" id="KAF0716921.1"/>
    </source>
</evidence>
<dbReference type="PANTHER" id="PTHR28511:SF1">
    <property type="entry name" value="ENDONUCLEASE V"/>
    <property type="match status" value="1"/>
</dbReference>
<sequence length="222" mass="25050">MIDTKLLRQEQTTKAKQIILTDNFATPNLIAGADVGLEEKGTITRAAMVVMHWPSLAIVEYHIARIPTEFPYIPGLLSFREYPALLAVWEKLQHKPDLIMVDGQGIAHPRRFGVASHLGLLLDIPTIGIAKSRLCGHHEALDEIVESCQPLNDNNKQIGWVFRSKKRCKPLYISPGHKISLDASLLWVKHCIKGYRLPEPTRWADGISSNRAFFNRMKQNLA</sequence>
<evidence type="ECO:0000256" key="7">
    <source>
        <dbReference type="ARBA" id="ARBA00022801"/>
    </source>
</evidence>
<keyword evidence="6" id="KW-0227">DNA damage</keyword>
<keyword evidence="8" id="KW-0460">Magnesium</keyword>
<dbReference type="GO" id="GO:0043737">
    <property type="term" value="F:deoxyribonuclease V activity"/>
    <property type="evidence" value="ECO:0007669"/>
    <property type="project" value="TreeGrafter"/>
</dbReference>
<keyword evidence="11" id="KW-1185">Reference proteome</keyword>
<dbReference type="EMBL" id="VUJU01009916">
    <property type="protein sequence ID" value="KAF0716921.1"/>
    <property type="molecule type" value="Genomic_DNA"/>
</dbReference>
<comment type="subcellular location">
    <subcellularLocation>
        <location evidence="1">Cytoplasm</location>
    </subcellularLocation>
</comment>
<dbReference type="GO" id="GO:0003727">
    <property type="term" value="F:single-stranded RNA binding"/>
    <property type="evidence" value="ECO:0007669"/>
    <property type="project" value="TreeGrafter"/>
</dbReference>
<dbReference type="CDD" id="cd06559">
    <property type="entry name" value="Endonuclease_V"/>
    <property type="match status" value="1"/>
</dbReference>
<keyword evidence="4" id="KW-0479">Metal-binding</keyword>
<organism evidence="10 11">
    <name type="scientific">Aphis craccivora</name>
    <name type="common">Cowpea aphid</name>
    <dbReference type="NCBI Taxonomy" id="307492"/>
    <lineage>
        <taxon>Eukaryota</taxon>
        <taxon>Metazoa</taxon>
        <taxon>Ecdysozoa</taxon>
        <taxon>Arthropoda</taxon>
        <taxon>Hexapoda</taxon>
        <taxon>Insecta</taxon>
        <taxon>Pterygota</taxon>
        <taxon>Neoptera</taxon>
        <taxon>Paraneoptera</taxon>
        <taxon>Hemiptera</taxon>
        <taxon>Sternorrhyncha</taxon>
        <taxon>Aphidomorpha</taxon>
        <taxon>Aphidoidea</taxon>
        <taxon>Aphididae</taxon>
        <taxon>Aphidini</taxon>
        <taxon>Aphis</taxon>
        <taxon>Aphis</taxon>
    </lineage>
</organism>
<evidence type="ECO:0000256" key="9">
    <source>
        <dbReference type="ARBA" id="ARBA00023204"/>
    </source>
</evidence>